<dbReference type="InterPro" id="IPR036236">
    <property type="entry name" value="Znf_C2H2_sf"/>
</dbReference>
<comment type="caution">
    <text evidence="4">The sequence shown here is derived from an EMBL/GenBank/DDBJ whole genome shotgun (WGS) entry which is preliminary data.</text>
</comment>
<dbReference type="EMBL" id="JAPWTK010001221">
    <property type="protein sequence ID" value="KAJ8933466.1"/>
    <property type="molecule type" value="Genomic_DNA"/>
</dbReference>
<feature type="compositionally biased region" description="Basic and acidic residues" evidence="2">
    <location>
        <begin position="365"/>
        <end position="386"/>
    </location>
</feature>
<reference evidence="4" key="1">
    <citation type="journal article" date="2023" name="Insect Mol. Biol.">
        <title>Genome sequencing provides insights into the evolution of gene families encoding plant cell wall-degrading enzymes in longhorned beetles.</title>
        <authorList>
            <person name="Shin N.R."/>
            <person name="Okamura Y."/>
            <person name="Kirsch R."/>
            <person name="Pauchet Y."/>
        </authorList>
    </citation>
    <scope>NUCLEOTIDE SEQUENCE</scope>
    <source>
        <strain evidence="4">AMC_N1</strain>
    </source>
</reference>
<evidence type="ECO:0000313" key="5">
    <source>
        <dbReference type="Proteomes" id="UP001162162"/>
    </source>
</evidence>
<proteinExistence type="predicted"/>
<dbReference type="PANTHER" id="PTHR46179">
    <property type="entry name" value="ZINC FINGER PROTEIN"/>
    <property type="match status" value="1"/>
</dbReference>
<dbReference type="GO" id="GO:0005634">
    <property type="term" value="C:nucleus"/>
    <property type="evidence" value="ECO:0007669"/>
    <property type="project" value="TreeGrafter"/>
</dbReference>
<evidence type="ECO:0000313" key="4">
    <source>
        <dbReference type="EMBL" id="KAJ8933466.1"/>
    </source>
</evidence>
<name>A0AAV8X4I8_9CUCU</name>
<dbReference type="PROSITE" id="PS50157">
    <property type="entry name" value="ZINC_FINGER_C2H2_2"/>
    <property type="match status" value="7"/>
</dbReference>
<dbReference type="Gene3D" id="3.30.160.60">
    <property type="entry name" value="Classic Zinc Finger"/>
    <property type="match status" value="5"/>
</dbReference>
<protein>
    <recommendedName>
        <fullName evidence="3">C2H2-type domain-containing protein</fullName>
    </recommendedName>
</protein>
<dbReference type="Proteomes" id="UP001162162">
    <property type="component" value="Unassembled WGS sequence"/>
</dbReference>
<feature type="domain" description="C2H2-type" evidence="3">
    <location>
        <begin position="192"/>
        <end position="219"/>
    </location>
</feature>
<dbReference type="GO" id="GO:0008270">
    <property type="term" value="F:zinc ion binding"/>
    <property type="evidence" value="ECO:0007669"/>
    <property type="project" value="UniProtKB-KW"/>
</dbReference>
<feature type="domain" description="C2H2-type" evidence="3">
    <location>
        <begin position="79"/>
        <end position="109"/>
    </location>
</feature>
<keyword evidence="1" id="KW-0863">Zinc-finger</keyword>
<gene>
    <name evidence="4" type="ORF">NQ318_011289</name>
</gene>
<feature type="region of interest" description="Disordered" evidence="2">
    <location>
        <begin position="363"/>
        <end position="407"/>
    </location>
</feature>
<sequence>MAVMSGDEMSEIFQNKLFRCMEEGCNASYTKLYRLKIHARKHSGERPFQCEFPGCTLSYTNSAHLRRHKYLVHEKSSEVLCKEKGCGQVLNNKYSLKKHYNQVHSTVKNTFSCAECLESFKMKRQLKQHLKLHTTEVSLKCSRCNIKFTRLHQYNNHKSKHKTFTCDCGITFEKWSLFCEHRKTSCNIKIDHQCIICKKTFTTSTNLKQHSLTHVEESQKDVYRCPYMDCTRSYKYKKNLTYHIAVFHEKVNNHERIRCTVPGCEQDLKSQKNLKQHIVNMHSGKPKMKKKPKVRRDKGKPKMCMASVMSGVELPSKEHAIIINSVVHNKIPPVADVLSIQCTVTGYKENVQQQSNKAILNESEENQHLQNNDRSKDSKNEDKVIENSEEGTISPNELDNVVPSGSKHNLHSLDDNLLLQYCDNVFKSNSPSNSNTKPASILIQN</sequence>
<dbReference type="Pfam" id="PF00096">
    <property type="entry name" value="zf-C2H2"/>
    <property type="match status" value="2"/>
</dbReference>
<keyword evidence="1" id="KW-0862">Zinc</keyword>
<keyword evidence="5" id="KW-1185">Reference proteome</keyword>
<accession>A0AAV8X4I8</accession>
<dbReference type="InterPro" id="IPR013087">
    <property type="entry name" value="Znf_C2H2_type"/>
</dbReference>
<evidence type="ECO:0000256" key="1">
    <source>
        <dbReference type="PROSITE-ProRule" id="PRU00042"/>
    </source>
</evidence>
<dbReference type="PROSITE" id="PS00028">
    <property type="entry name" value="ZINC_FINGER_C2H2_1"/>
    <property type="match status" value="8"/>
</dbReference>
<feature type="domain" description="C2H2-type" evidence="3">
    <location>
        <begin position="257"/>
        <end position="287"/>
    </location>
</feature>
<evidence type="ECO:0000259" key="3">
    <source>
        <dbReference type="PROSITE" id="PS50157"/>
    </source>
</evidence>
<feature type="domain" description="C2H2-type" evidence="3">
    <location>
        <begin position="223"/>
        <end position="253"/>
    </location>
</feature>
<feature type="domain" description="C2H2-type" evidence="3">
    <location>
        <begin position="18"/>
        <end position="47"/>
    </location>
</feature>
<evidence type="ECO:0000256" key="2">
    <source>
        <dbReference type="SAM" id="MobiDB-lite"/>
    </source>
</evidence>
<dbReference type="SUPFAM" id="SSF57667">
    <property type="entry name" value="beta-beta-alpha zinc fingers"/>
    <property type="match status" value="3"/>
</dbReference>
<dbReference type="PANTHER" id="PTHR46179:SF20">
    <property type="entry name" value="TRANSCRIPTION FACTOR 3A PROTEIN-RELATED"/>
    <property type="match status" value="1"/>
</dbReference>
<dbReference type="SMART" id="SM00355">
    <property type="entry name" value="ZnF_C2H2"/>
    <property type="match status" value="8"/>
</dbReference>
<feature type="domain" description="C2H2-type" evidence="3">
    <location>
        <begin position="48"/>
        <end position="78"/>
    </location>
</feature>
<keyword evidence="1" id="KW-0479">Metal-binding</keyword>
<dbReference type="InterPro" id="IPR051061">
    <property type="entry name" value="Zinc_finger_trans_reg"/>
</dbReference>
<organism evidence="4 5">
    <name type="scientific">Aromia moschata</name>
    <dbReference type="NCBI Taxonomy" id="1265417"/>
    <lineage>
        <taxon>Eukaryota</taxon>
        <taxon>Metazoa</taxon>
        <taxon>Ecdysozoa</taxon>
        <taxon>Arthropoda</taxon>
        <taxon>Hexapoda</taxon>
        <taxon>Insecta</taxon>
        <taxon>Pterygota</taxon>
        <taxon>Neoptera</taxon>
        <taxon>Endopterygota</taxon>
        <taxon>Coleoptera</taxon>
        <taxon>Polyphaga</taxon>
        <taxon>Cucujiformia</taxon>
        <taxon>Chrysomeloidea</taxon>
        <taxon>Cerambycidae</taxon>
        <taxon>Cerambycinae</taxon>
        <taxon>Callichromatini</taxon>
        <taxon>Aromia</taxon>
    </lineage>
</organism>
<dbReference type="AlphaFoldDB" id="A0AAV8X4I8"/>
<feature type="domain" description="C2H2-type" evidence="3">
    <location>
        <begin position="111"/>
        <end position="138"/>
    </location>
</feature>